<dbReference type="Proteomes" id="UP000185124">
    <property type="component" value="Unassembled WGS sequence"/>
</dbReference>
<name>A0A1N5UAR3_9ACTN</name>
<evidence type="ECO:0000313" key="1">
    <source>
        <dbReference type="EMBL" id="SIM57902.1"/>
    </source>
</evidence>
<organism evidence="1 2">
    <name type="scientific">Micromonospora cremea</name>
    <dbReference type="NCBI Taxonomy" id="709881"/>
    <lineage>
        <taxon>Bacteria</taxon>
        <taxon>Bacillati</taxon>
        <taxon>Actinomycetota</taxon>
        <taxon>Actinomycetes</taxon>
        <taxon>Micromonosporales</taxon>
        <taxon>Micromonosporaceae</taxon>
        <taxon>Micromonospora</taxon>
    </lineage>
</organism>
<gene>
    <name evidence="1" type="ORF">SAMN04489832_0759</name>
</gene>
<reference evidence="2" key="1">
    <citation type="submission" date="2016-12" db="EMBL/GenBank/DDBJ databases">
        <authorList>
            <person name="Varghese N."/>
            <person name="Submissions S."/>
        </authorList>
    </citation>
    <scope>NUCLEOTIDE SEQUENCE [LARGE SCALE GENOMIC DNA]</scope>
    <source>
        <strain evidence="2">DSM 45599</strain>
    </source>
</reference>
<dbReference type="RefSeq" id="WP_143728215.1">
    <property type="nucleotide sequence ID" value="NZ_FSQT01000001.1"/>
</dbReference>
<dbReference type="AlphaFoldDB" id="A0A1N5UAR3"/>
<dbReference type="EMBL" id="FSQT01000001">
    <property type="protein sequence ID" value="SIM57902.1"/>
    <property type="molecule type" value="Genomic_DNA"/>
</dbReference>
<accession>A0A1N5UAR3</accession>
<proteinExistence type="predicted"/>
<keyword evidence="2" id="KW-1185">Reference proteome</keyword>
<evidence type="ECO:0000313" key="2">
    <source>
        <dbReference type="Proteomes" id="UP000185124"/>
    </source>
</evidence>
<protein>
    <submittedName>
        <fullName evidence="1">Uncharacterized protein</fullName>
    </submittedName>
</protein>
<sequence>MNARALAAISAAVIAVLLLCAGGIGSPNQLLEWAQASDATNRASGFLPALTLFRCPDLPPTARDMTAPDDYPNRSASFDSLPIAGPGASALRTGFAVPAAHG</sequence>